<sequence>MKKFLKTFGWILLYLSIYFTLQVIYTIVAGIIVAVKLIVQNPGITSEEVQQKIPLLIAQQTTLAIIVSSILAFGLYYLIIKARKESFFEVCQFTKISWKNAALFVPVGIGMVFINGFLLSLIQKTEVMDDAFSKHIDLMEQLLSGSPILLYLAVAIAAPFIEEIIFRGLILKELRKNLSIKWAIVIQAILFALYHMQLVQGIYTFFMGILLGLVCVWFKSIWPAIIIHLFNNLISVILSRMTNVEILNKLEIPILIVSLGVLVSVVIYAHRNRELEVEEIEENIEVPVNM</sequence>
<keyword evidence="3" id="KW-0645">Protease</keyword>
<keyword evidence="1" id="KW-0472">Membrane</keyword>
<dbReference type="GO" id="GO:0006508">
    <property type="term" value="P:proteolysis"/>
    <property type="evidence" value="ECO:0007669"/>
    <property type="project" value="UniProtKB-KW"/>
</dbReference>
<feature type="transmembrane region" description="Helical" evidence="1">
    <location>
        <begin position="55"/>
        <end position="80"/>
    </location>
</feature>
<evidence type="ECO:0000259" key="2">
    <source>
        <dbReference type="Pfam" id="PF02517"/>
    </source>
</evidence>
<dbReference type="InterPro" id="IPR052710">
    <property type="entry name" value="CAAX_protease"/>
</dbReference>
<proteinExistence type="predicted"/>
<protein>
    <submittedName>
        <fullName evidence="3">Membrane protease YdiL (CAAX protease family)</fullName>
    </submittedName>
</protein>
<evidence type="ECO:0000313" key="4">
    <source>
        <dbReference type="Proteomes" id="UP001314796"/>
    </source>
</evidence>
<feature type="transmembrane region" description="Helical" evidence="1">
    <location>
        <begin position="142"/>
        <end position="166"/>
    </location>
</feature>
<feature type="transmembrane region" description="Helical" evidence="1">
    <location>
        <begin position="250"/>
        <end position="269"/>
    </location>
</feature>
<comment type="caution">
    <text evidence="3">The sequence shown here is derived from an EMBL/GenBank/DDBJ whole genome shotgun (WGS) entry which is preliminary data.</text>
</comment>
<dbReference type="RefSeq" id="WP_204401152.1">
    <property type="nucleotide sequence ID" value="NZ_JAFBEE010000006.1"/>
</dbReference>
<dbReference type="InterPro" id="IPR003675">
    <property type="entry name" value="Rce1/LyrA-like_dom"/>
</dbReference>
<dbReference type="GO" id="GO:0008233">
    <property type="term" value="F:peptidase activity"/>
    <property type="evidence" value="ECO:0007669"/>
    <property type="project" value="UniProtKB-KW"/>
</dbReference>
<feature type="transmembrane region" description="Helical" evidence="1">
    <location>
        <begin position="178"/>
        <end position="196"/>
    </location>
</feature>
<gene>
    <name evidence="3" type="ORF">JOC73_001204</name>
</gene>
<organism evidence="3 4">
    <name type="scientific">Alkaliphilus hydrothermalis</name>
    <dbReference type="NCBI Taxonomy" id="1482730"/>
    <lineage>
        <taxon>Bacteria</taxon>
        <taxon>Bacillati</taxon>
        <taxon>Bacillota</taxon>
        <taxon>Clostridia</taxon>
        <taxon>Peptostreptococcales</taxon>
        <taxon>Natronincolaceae</taxon>
        <taxon>Alkaliphilus</taxon>
    </lineage>
</organism>
<dbReference type="Proteomes" id="UP001314796">
    <property type="component" value="Unassembled WGS sequence"/>
</dbReference>
<feature type="domain" description="CAAX prenyl protease 2/Lysostaphin resistance protein A-like" evidence="2">
    <location>
        <begin position="146"/>
        <end position="234"/>
    </location>
</feature>
<dbReference type="Pfam" id="PF02517">
    <property type="entry name" value="Rce1-like"/>
    <property type="match status" value="1"/>
</dbReference>
<keyword evidence="3" id="KW-0378">Hydrolase</keyword>
<keyword evidence="4" id="KW-1185">Reference proteome</keyword>
<evidence type="ECO:0000256" key="1">
    <source>
        <dbReference type="SAM" id="Phobius"/>
    </source>
</evidence>
<evidence type="ECO:0000313" key="3">
    <source>
        <dbReference type="EMBL" id="MBM7614690.1"/>
    </source>
</evidence>
<feature type="transmembrane region" description="Helical" evidence="1">
    <location>
        <begin position="101"/>
        <end position="122"/>
    </location>
</feature>
<feature type="transmembrane region" description="Helical" evidence="1">
    <location>
        <begin position="202"/>
        <end position="230"/>
    </location>
</feature>
<dbReference type="PANTHER" id="PTHR36435:SF1">
    <property type="entry name" value="CAAX AMINO TERMINAL PROTEASE FAMILY PROTEIN"/>
    <property type="match status" value="1"/>
</dbReference>
<dbReference type="EMBL" id="JAFBEE010000006">
    <property type="protein sequence ID" value="MBM7614690.1"/>
    <property type="molecule type" value="Genomic_DNA"/>
</dbReference>
<keyword evidence="1" id="KW-0812">Transmembrane</keyword>
<feature type="transmembrane region" description="Helical" evidence="1">
    <location>
        <begin position="12"/>
        <end position="35"/>
    </location>
</feature>
<name>A0ABS2NP22_9FIRM</name>
<keyword evidence="1" id="KW-1133">Transmembrane helix</keyword>
<dbReference type="PANTHER" id="PTHR36435">
    <property type="entry name" value="SLR1288 PROTEIN"/>
    <property type="match status" value="1"/>
</dbReference>
<reference evidence="3 4" key="1">
    <citation type="submission" date="2021-01" db="EMBL/GenBank/DDBJ databases">
        <title>Genomic Encyclopedia of Type Strains, Phase IV (KMG-IV): sequencing the most valuable type-strain genomes for metagenomic binning, comparative biology and taxonomic classification.</title>
        <authorList>
            <person name="Goeker M."/>
        </authorList>
    </citation>
    <scope>NUCLEOTIDE SEQUENCE [LARGE SCALE GENOMIC DNA]</scope>
    <source>
        <strain evidence="3 4">DSM 25890</strain>
    </source>
</reference>
<accession>A0ABS2NP22</accession>